<gene>
    <name evidence="1" type="ORF">ALC60_02863</name>
</gene>
<keyword evidence="2" id="KW-1185">Reference proteome</keyword>
<dbReference type="Proteomes" id="UP000075809">
    <property type="component" value="Unassembled WGS sequence"/>
</dbReference>
<reference evidence="1 2" key="1">
    <citation type="submission" date="2015-09" db="EMBL/GenBank/DDBJ databases">
        <title>Trachymyrmex zeteki WGS genome.</title>
        <authorList>
            <person name="Nygaard S."/>
            <person name="Hu H."/>
            <person name="Boomsma J."/>
            <person name="Zhang G."/>
        </authorList>
    </citation>
    <scope>NUCLEOTIDE SEQUENCE [LARGE SCALE GENOMIC DNA]</scope>
    <source>
        <strain evidence="1">Tzet28-1</strain>
        <tissue evidence="1">Whole body</tissue>
    </source>
</reference>
<name>A0A151XCM6_9HYME</name>
<sequence>MPINRNKQGPDFDISYLRRRGEYNFSSRLATRDAIPADEKTSFSNNLASSCRAERLVNVCKPPKPRCTAKK</sequence>
<proteinExistence type="predicted"/>
<evidence type="ECO:0000313" key="1">
    <source>
        <dbReference type="EMBL" id="KYQ58131.1"/>
    </source>
</evidence>
<evidence type="ECO:0000313" key="2">
    <source>
        <dbReference type="Proteomes" id="UP000075809"/>
    </source>
</evidence>
<dbReference type="AlphaFoldDB" id="A0A151XCM6"/>
<protein>
    <submittedName>
        <fullName evidence="1">Uncharacterized protein</fullName>
    </submittedName>
</protein>
<accession>A0A151XCM6</accession>
<dbReference type="EMBL" id="KQ982298">
    <property type="protein sequence ID" value="KYQ58131.1"/>
    <property type="molecule type" value="Genomic_DNA"/>
</dbReference>
<organism evidence="1 2">
    <name type="scientific">Mycetomoellerius zeteki</name>
    <dbReference type="NCBI Taxonomy" id="64791"/>
    <lineage>
        <taxon>Eukaryota</taxon>
        <taxon>Metazoa</taxon>
        <taxon>Ecdysozoa</taxon>
        <taxon>Arthropoda</taxon>
        <taxon>Hexapoda</taxon>
        <taxon>Insecta</taxon>
        <taxon>Pterygota</taxon>
        <taxon>Neoptera</taxon>
        <taxon>Endopterygota</taxon>
        <taxon>Hymenoptera</taxon>
        <taxon>Apocrita</taxon>
        <taxon>Aculeata</taxon>
        <taxon>Formicoidea</taxon>
        <taxon>Formicidae</taxon>
        <taxon>Myrmicinae</taxon>
        <taxon>Mycetomoellerius</taxon>
    </lineage>
</organism>